<evidence type="ECO:0000256" key="23">
    <source>
        <dbReference type="SAM" id="SignalP"/>
    </source>
</evidence>
<dbReference type="InterPro" id="IPR008271">
    <property type="entry name" value="Ser/Thr_kinase_AS"/>
</dbReference>
<dbReference type="FunFam" id="3.80.10.10:FF:000095">
    <property type="entry name" value="LRR receptor-like serine/threonine-protein kinase GSO1"/>
    <property type="match status" value="1"/>
</dbReference>
<dbReference type="OrthoDB" id="676979at2759"/>
<dbReference type="InterPro" id="IPR032675">
    <property type="entry name" value="LRR_dom_sf"/>
</dbReference>
<dbReference type="Gramene" id="mRNA:HanXRQr2_Chr14g0667171">
    <property type="protein sequence ID" value="mRNA:HanXRQr2_Chr14g0667171"/>
    <property type="gene ID" value="HanXRQr2_Chr14g0667171"/>
</dbReference>
<evidence type="ECO:0000256" key="11">
    <source>
        <dbReference type="ARBA" id="ARBA00022729"/>
    </source>
</evidence>
<dbReference type="FunFam" id="3.30.200.20:FF:000432">
    <property type="entry name" value="LRR receptor-like serine/threonine-protein kinase EFR"/>
    <property type="match status" value="1"/>
</dbReference>
<evidence type="ECO:0000256" key="9">
    <source>
        <dbReference type="ARBA" id="ARBA00022679"/>
    </source>
</evidence>
<dbReference type="Pfam" id="PF00560">
    <property type="entry name" value="LRR_1"/>
    <property type="match status" value="7"/>
</dbReference>
<protein>
    <recommendedName>
        <fullName evidence="4">non-specific serine/threonine protein kinase</fullName>
        <ecNumber evidence="4">2.7.11.1</ecNumber>
    </recommendedName>
</protein>
<dbReference type="GO" id="GO:0004674">
    <property type="term" value="F:protein serine/threonine kinase activity"/>
    <property type="evidence" value="ECO:0007669"/>
    <property type="project" value="UniProtKB-KW"/>
</dbReference>
<dbReference type="FunFam" id="1.10.510.10:FF:000358">
    <property type="entry name" value="Putative leucine-rich repeat receptor-like serine/threonine-protein kinase"/>
    <property type="match status" value="1"/>
</dbReference>
<dbReference type="GO" id="GO:0005886">
    <property type="term" value="C:plasma membrane"/>
    <property type="evidence" value="ECO:0007669"/>
    <property type="project" value="UniProtKB-SubCell"/>
</dbReference>
<keyword evidence="13" id="KW-0547">Nucleotide-binding</keyword>
<keyword evidence="10 22" id="KW-0812">Transmembrane</keyword>
<dbReference type="AlphaFoldDB" id="A0A251SLM8"/>
<keyword evidence="16 22" id="KW-1133">Transmembrane helix</keyword>
<dbReference type="SMART" id="SM00220">
    <property type="entry name" value="S_TKc"/>
    <property type="match status" value="1"/>
</dbReference>
<keyword evidence="18" id="KW-0675">Receptor</keyword>
<accession>A0A251SLM8</accession>
<dbReference type="PROSITE" id="PS00108">
    <property type="entry name" value="PROTEIN_KINASE_ST"/>
    <property type="match status" value="1"/>
</dbReference>
<evidence type="ECO:0000256" key="20">
    <source>
        <dbReference type="ARBA" id="ARBA00047899"/>
    </source>
</evidence>
<dbReference type="Gene3D" id="1.10.510.10">
    <property type="entry name" value="Transferase(Phosphotransferase) domain 1"/>
    <property type="match status" value="1"/>
</dbReference>
<evidence type="ECO:0000256" key="13">
    <source>
        <dbReference type="ARBA" id="ARBA00022741"/>
    </source>
</evidence>
<keyword evidence="7" id="KW-0597">Phosphoprotein</keyword>
<dbReference type="Gene3D" id="3.30.200.20">
    <property type="entry name" value="Phosphorylase Kinase, domain 1"/>
    <property type="match status" value="1"/>
</dbReference>
<reference evidence="26" key="2">
    <citation type="submission" date="2017-02" db="EMBL/GenBank/DDBJ databases">
        <title>Sunflower complete genome.</title>
        <authorList>
            <person name="Langlade N."/>
            <person name="Munos S."/>
        </authorList>
    </citation>
    <scope>NUCLEOTIDE SEQUENCE [LARGE SCALE GENOMIC DNA]</scope>
    <source>
        <tissue evidence="26">Leaves</tissue>
    </source>
</reference>
<dbReference type="FunFam" id="3.80.10.10:FF:000288">
    <property type="entry name" value="LRR receptor-like serine/threonine-protein kinase EFR"/>
    <property type="match status" value="1"/>
</dbReference>
<evidence type="ECO:0000256" key="21">
    <source>
        <dbReference type="ARBA" id="ARBA00048679"/>
    </source>
</evidence>
<dbReference type="InterPro" id="IPR013210">
    <property type="entry name" value="LRR_N_plant-typ"/>
</dbReference>
<dbReference type="OMA" id="SANAFHE"/>
<evidence type="ECO:0000259" key="24">
    <source>
        <dbReference type="PROSITE" id="PS50011"/>
    </source>
</evidence>
<keyword evidence="8" id="KW-0433">Leucine-rich repeat</keyword>
<keyword evidence="6" id="KW-0723">Serine/threonine-protein kinase</keyword>
<dbReference type="SUPFAM" id="SSF56112">
    <property type="entry name" value="Protein kinase-like (PK-like)"/>
    <property type="match status" value="1"/>
</dbReference>
<evidence type="ECO:0000256" key="19">
    <source>
        <dbReference type="ARBA" id="ARBA00023180"/>
    </source>
</evidence>
<evidence type="ECO:0000256" key="14">
    <source>
        <dbReference type="ARBA" id="ARBA00022777"/>
    </source>
</evidence>
<dbReference type="InterPro" id="IPR011009">
    <property type="entry name" value="Kinase-like_dom_sf"/>
</dbReference>
<evidence type="ECO:0000313" key="25">
    <source>
        <dbReference type="EMBL" id="KAF5771132.1"/>
    </source>
</evidence>
<keyword evidence="14" id="KW-0418">Kinase</keyword>
<evidence type="ECO:0000256" key="7">
    <source>
        <dbReference type="ARBA" id="ARBA00022553"/>
    </source>
</evidence>
<reference evidence="25" key="3">
    <citation type="submission" date="2020-06" db="EMBL/GenBank/DDBJ databases">
        <title>Helianthus annuus Genome sequencing and assembly Release 2.</title>
        <authorList>
            <person name="Gouzy J."/>
            <person name="Langlade N."/>
            <person name="Munos S."/>
        </authorList>
    </citation>
    <scope>NUCLEOTIDE SEQUENCE</scope>
    <source>
        <tissue evidence="25">Leaves</tissue>
    </source>
</reference>
<feature type="signal peptide" evidence="23">
    <location>
        <begin position="1"/>
        <end position="24"/>
    </location>
</feature>
<dbReference type="InterPro" id="IPR001611">
    <property type="entry name" value="Leu-rich_rpt"/>
</dbReference>
<evidence type="ECO:0000256" key="15">
    <source>
        <dbReference type="ARBA" id="ARBA00022840"/>
    </source>
</evidence>
<evidence type="ECO:0000313" key="27">
    <source>
        <dbReference type="Proteomes" id="UP000215914"/>
    </source>
</evidence>
<evidence type="ECO:0000256" key="10">
    <source>
        <dbReference type="ARBA" id="ARBA00022692"/>
    </source>
</evidence>
<dbReference type="Pfam" id="PF13855">
    <property type="entry name" value="LRR_8"/>
    <property type="match status" value="2"/>
</dbReference>
<evidence type="ECO:0000256" key="22">
    <source>
        <dbReference type="SAM" id="Phobius"/>
    </source>
</evidence>
<comment type="catalytic activity">
    <reaction evidence="20">
        <text>L-threonyl-[protein] + ATP = O-phospho-L-threonyl-[protein] + ADP + H(+)</text>
        <dbReference type="Rhea" id="RHEA:46608"/>
        <dbReference type="Rhea" id="RHEA-COMP:11060"/>
        <dbReference type="Rhea" id="RHEA-COMP:11605"/>
        <dbReference type="ChEBI" id="CHEBI:15378"/>
        <dbReference type="ChEBI" id="CHEBI:30013"/>
        <dbReference type="ChEBI" id="CHEBI:30616"/>
        <dbReference type="ChEBI" id="CHEBI:61977"/>
        <dbReference type="ChEBI" id="CHEBI:456216"/>
        <dbReference type="EC" id="2.7.11.1"/>
    </reaction>
</comment>
<dbReference type="Proteomes" id="UP000215914">
    <property type="component" value="Chromosome 14"/>
</dbReference>
<dbReference type="InterPro" id="IPR000719">
    <property type="entry name" value="Prot_kinase_dom"/>
</dbReference>
<comment type="catalytic activity">
    <reaction evidence="21">
        <text>L-seryl-[protein] + ATP = O-phospho-L-seryl-[protein] + ADP + H(+)</text>
        <dbReference type="Rhea" id="RHEA:17989"/>
        <dbReference type="Rhea" id="RHEA-COMP:9863"/>
        <dbReference type="Rhea" id="RHEA-COMP:11604"/>
        <dbReference type="ChEBI" id="CHEBI:15378"/>
        <dbReference type="ChEBI" id="CHEBI:29999"/>
        <dbReference type="ChEBI" id="CHEBI:30616"/>
        <dbReference type="ChEBI" id="CHEBI:83421"/>
        <dbReference type="ChEBI" id="CHEBI:456216"/>
        <dbReference type="EC" id="2.7.11.1"/>
    </reaction>
</comment>
<dbReference type="EMBL" id="MNCJ02000329">
    <property type="protein sequence ID" value="KAF5771132.1"/>
    <property type="molecule type" value="Genomic_DNA"/>
</dbReference>
<evidence type="ECO:0000256" key="6">
    <source>
        <dbReference type="ARBA" id="ARBA00022527"/>
    </source>
</evidence>
<evidence type="ECO:0000256" key="8">
    <source>
        <dbReference type="ARBA" id="ARBA00022614"/>
    </source>
</evidence>
<keyword evidence="17 22" id="KW-0472">Membrane</keyword>
<dbReference type="Pfam" id="PF00069">
    <property type="entry name" value="Pkinase"/>
    <property type="match status" value="1"/>
</dbReference>
<dbReference type="Gene3D" id="3.80.10.10">
    <property type="entry name" value="Ribonuclease Inhibitor"/>
    <property type="match status" value="3"/>
</dbReference>
<name>A0A251SLM8_HELAN</name>
<dbReference type="EMBL" id="CM007903">
    <property type="protein sequence ID" value="OTF99766.1"/>
    <property type="molecule type" value="Genomic_DNA"/>
</dbReference>
<comment type="subcellular location">
    <subcellularLocation>
        <location evidence="1">Cell membrane</location>
        <topology evidence="1">Single-pass membrane protein</topology>
    </subcellularLocation>
    <subcellularLocation>
        <location evidence="2">Membrane</location>
        <topology evidence="2">Single-pass type I membrane protein</topology>
    </subcellularLocation>
</comment>
<dbReference type="GO" id="GO:0005524">
    <property type="term" value="F:ATP binding"/>
    <property type="evidence" value="ECO:0007669"/>
    <property type="project" value="UniProtKB-KW"/>
</dbReference>
<dbReference type="EC" id="2.7.11.1" evidence="4"/>
<evidence type="ECO:0000256" key="1">
    <source>
        <dbReference type="ARBA" id="ARBA00004162"/>
    </source>
</evidence>
<dbReference type="SUPFAM" id="SSF52058">
    <property type="entry name" value="L domain-like"/>
    <property type="match status" value="2"/>
</dbReference>
<feature type="transmembrane region" description="Helical" evidence="22">
    <location>
        <begin position="649"/>
        <end position="674"/>
    </location>
</feature>
<evidence type="ECO:0000256" key="17">
    <source>
        <dbReference type="ARBA" id="ARBA00023136"/>
    </source>
</evidence>
<evidence type="ECO:0000256" key="12">
    <source>
        <dbReference type="ARBA" id="ARBA00022737"/>
    </source>
</evidence>
<reference evidence="25 27" key="1">
    <citation type="journal article" date="2017" name="Nature">
        <title>The sunflower genome provides insights into oil metabolism, flowering and Asterid evolution.</title>
        <authorList>
            <person name="Badouin H."/>
            <person name="Gouzy J."/>
            <person name="Grassa C.J."/>
            <person name="Murat F."/>
            <person name="Staton S.E."/>
            <person name="Cottret L."/>
            <person name="Lelandais-Briere C."/>
            <person name="Owens G.L."/>
            <person name="Carrere S."/>
            <person name="Mayjonade B."/>
            <person name="Legrand L."/>
            <person name="Gill N."/>
            <person name="Kane N.C."/>
            <person name="Bowers J.E."/>
            <person name="Hubner S."/>
            <person name="Bellec A."/>
            <person name="Berard A."/>
            <person name="Berges H."/>
            <person name="Blanchet N."/>
            <person name="Boniface M.C."/>
            <person name="Brunel D."/>
            <person name="Catrice O."/>
            <person name="Chaidir N."/>
            <person name="Claudel C."/>
            <person name="Donnadieu C."/>
            <person name="Faraut T."/>
            <person name="Fievet G."/>
            <person name="Helmstetter N."/>
            <person name="King M."/>
            <person name="Knapp S.J."/>
            <person name="Lai Z."/>
            <person name="Le Paslier M.C."/>
            <person name="Lippi Y."/>
            <person name="Lorenzon L."/>
            <person name="Mandel J.R."/>
            <person name="Marage G."/>
            <person name="Marchand G."/>
            <person name="Marquand E."/>
            <person name="Bret-Mestries E."/>
            <person name="Morien E."/>
            <person name="Nambeesan S."/>
            <person name="Nguyen T."/>
            <person name="Pegot-Espagnet P."/>
            <person name="Pouilly N."/>
            <person name="Raftis F."/>
            <person name="Sallet E."/>
            <person name="Schiex T."/>
            <person name="Thomas J."/>
            <person name="Vandecasteele C."/>
            <person name="Vares D."/>
            <person name="Vear F."/>
            <person name="Vautrin S."/>
            <person name="Crespi M."/>
            <person name="Mangin B."/>
            <person name="Burke J.M."/>
            <person name="Salse J."/>
            <person name="Munos S."/>
            <person name="Vincourt P."/>
            <person name="Rieseberg L.H."/>
            <person name="Langlade N.B."/>
        </authorList>
    </citation>
    <scope>NUCLEOTIDE SEQUENCE [LARGE SCALE GENOMIC DNA]</scope>
    <source>
        <strain evidence="27">cv. SF193</strain>
        <tissue evidence="25">Leaves</tissue>
    </source>
</reference>
<evidence type="ECO:0000313" key="26">
    <source>
        <dbReference type="EMBL" id="OTF99766.1"/>
    </source>
</evidence>
<evidence type="ECO:0000256" key="4">
    <source>
        <dbReference type="ARBA" id="ARBA00012513"/>
    </source>
</evidence>
<proteinExistence type="inferred from homology"/>
<feature type="chain" id="PRO_5041059700" description="non-specific serine/threonine protein kinase" evidence="23">
    <location>
        <begin position="25"/>
        <end position="1000"/>
    </location>
</feature>
<feature type="domain" description="Protein kinase" evidence="24">
    <location>
        <begin position="705"/>
        <end position="985"/>
    </location>
</feature>
<evidence type="ECO:0000256" key="16">
    <source>
        <dbReference type="ARBA" id="ARBA00022989"/>
    </source>
</evidence>
<keyword evidence="5" id="KW-1003">Cell membrane</keyword>
<evidence type="ECO:0000256" key="18">
    <source>
        <dbReference type="ARBA" id="ARBA00023170"/>
    </source>
</evidence>
<evidence type="ECO:0000256" key="3">
    <source>
        <dbReference type="ARBA" id="ARBA00008684"/>
    </source>
</evidence>
<dbReference type="Pfam" id="PF08263">
    <property type="entry name" value="LRRNT_2"/>
    <property type="match status" value="1"/>
</dbReference>
<evidence type="ECO:0000256" key="2">
    <source>
        <dbReference type="ARBA" id="ARBA00004479"/>
    </source>
</evidence>
<keyword evidence="9 25" id="KW-0808">Transferase</keyword>
<keyword evidence="27" id="KW-1185">Reference proteome</keyword>
<dbReference type="FunCoup" id="A0A251SLM8">
    <property type="interactions" value="2184"/>
</dbReference>
<keyword evidence="12" id="KW-0677">Repeat</keyword>
<comment type="similarity">
    <text evidence="3">Belongs to the protein kinase superfamily. Ser/Thr protein kinase family.</text>
</comment>
<dbReference type="InParanoid" id="A0A251SLM8"/>
<evidence type="ECO:0000256" key="5">
    <source>
        <dbReference type="ARBA" id="ARBA00022475"/>
    </source>
</evidence>
<gene>
    <name evidence="26" type="ORF">HannXRQ_Chr14g0460201</name>
    <name evidence="25" type="ORF">HanXRQr2_Chr14g0667171</name>
</gene>
<keyword evidence="19" id="KW-0325">Glycoprotein</keyword>
<dbReference type="PROSITE" id="PS50011">
    <property type="entry name" value="PROTEIN_KINASE_DOM"/>
    <property type="match status" value="1"/>
</dbReference>
<dbReference type="PANTHER" id="PTHR27000:SF777">
    <property type="entry name" value="PROTEIN KINASE DOMAIN-CONTAINING PROTEIN"/>
    <property type="match status" value="1"/>
</dbReference>
<sequence>MLLSKPEAVLVVALVIHMIGAVYGSSAASDQLALLEIKSKITLDPQGALTSWNDSLPFCQWRGVTCGRRHQRVTMLDLRDSGLVGSLSPYIGNMSFLGYIFLYNNTLHGSIPPEISHLYRLQVLSLSNNSFTGEIPANMSSWPKLTFLSLRFNKLSGKIPNTFTSLMMITSLSLAGNDLTGGIPPSLSNLTYLQILGLSFCPLGGTIPDSFNQLKNLRMKGLGENGLVGAFPSFFFNLSMMEIISFLENQLQGSLPSNLCLSQPHLTRIEFAINHFDGFLPPSISNCSELEILDVYQNDLKGGIAIDFGRLQHLSFLSLGFNSFGSNDLDDMNFFHSLSNFSNLETIELLSNQLGGVLPNSIGNFSSKLSYLKMQSNYISGIIPSSIGNLLGLTTVSLSVNSFTGMIPESIGELQNLQILSLYDNHFSGVIPRSIGNLSLLTKVVLGGNKLEGTIPSTIESWKKVIALDLHGNKLSGSVPKELFQLSSLSIGIDLSQNNLSGVLPQEISNLKLLGILDFSMNHFTGELPSSLSSCTSLQSLNLSGNLFYGSMPESFSSLKGLEYVNVSHNNFSGHIPRYLQQIPLKHLDLSYNNFEGEVPVKGVFTNTSAISIIGNTKLCGGIPDLHLPKCTGKTSDSKRRTQKLSVRVVVAISLSSTVAGLALLSFVLFYCCIKKKRDKPSESRLAESFEKISYGRIFKATEGFSAKNMIGTGSFSSVYKGVLDENGFIVAIEVLNLQHRGGFKSFMAECEALRNIRHRNLVKIITSCSSIDFHGNPFKALVYDFMPNGSLESWLYSQDHKLDLAKRINIIKDMACALDYLHCHCGNVIVHSDLKPSNILLDADMVAHVGDFGLAKILSVEEGPNANASSSSIIRGTFGYAPPEYGLGNEVSTSGDIYSYGILLLEMLTGKKPIDPMFEGGLSLHSYARSALADGCVLQIVDPLLLSEDVKENSLISLVKLGVQCSYESPQDRMDIGTVIHELFGTTFASRSCDASGAA</sequence>
<dbReference type="PANTHER" id="PTHR27000">
    <property type="entry name" value="LEUCINE-RICH REPEAT RECEPTOR-LIKE PROTEIN KINASE FAMILY PROTEIN-RELATED"/>
    <property type="match status" value="1"/>
</dbReference>
<keyword evidence="11 23" id="KW-0732">Signal</keyword>
<organism evidence="26 27">
    <name type="scientific">Helianthus annuus</name>
    <name type="common">Common sunflower</name>
    <dbReference type="NCBI Taxonomy" id="4232"/>
    <lineage>
        <taxon>Eukaryota</taxon>
        <taxon>Viridiplantae</taxon>
        <taxon>Streptophyta</taxon>
        <taxon>Embryophyta</taxon>
        <taxon>Tracheophyta</taxon>
        <taxon>Spermatophyta</taxon>
        <taxon>Magnoliopsida</taxon>
        <taxon>eudicotyledons</taxon>
        <taxon>Gunneridae</taxon>
        <taxon>Pentapetalae</taxon>
        <taxon>asterids</taxon>
        <taxon>campanulids</taxon>
        <taxon>Asterales</taxon>
        <taxon>Asteraceae</taxon>
        <taxon>Asteroideae</taxon>
        <taxon>Heliantheae alliance</taxon>
        <taxon>Heliantheae</taxon>
        <taxon>Helianthus</taxon>
    </lineage>
</organism>
<keyword evidence="15" id="KW-0067">ATP-binding</keyword>